<dbReference type="EMBL" id="JABSTQ010009914">
    <property type="protein sequence ID" value="KAG0424953.1"/>
    <property type="molecule type" value="Genomic_DNA"/>
</dbReference>
<reference evidence="1 2" key="1">
    <citation type="journal article" date="2020" name="Cell">
        <title>Large-Scale Comparative Analyses of Tick Genomes Elucidate Their Genetic Diversity and Vector Capacities.</title>
        <authorList>
            <consortium name="Tick Genome and Microbiome Consortium (TIGMIC)"/>
            <person name="Jia N."/>
            <person name="Wang J."/>
            <person name="Shi W."/>
            <person name="Du L."/>
            <person name="Sun Y."/>
            <person name="Zhan W."/>
            <person name="Jiang J.F."/>
            <person name="Wang Q."/>
            <person name="Zhang B."/>
            <person name="Ji P."/>
            <person name="Bell-Sakyi L."/>
            <person name="Cui X.M."/>
            <person name="Yuan T.T."/>
            <person name="Jiang B.G."/>
            <person name="Yang W.F."/>
            <person name="Lam T.T."/>
            <person name="Chang Q.C."/>
            <person name="Ding S.J."/>
            <person name="Wang X.J."/>
            <person name="Zhu J.G."/>
            <person name="Ruan X.D."/>
            <person name="Zhao L."/>
            <person name="Wei J.T."/>
            <person name="Ye R.Z."/>
            <person name="Que T.C."/>
            <person name="Du C.H."/>
            <person name="Zhou Y.H."/>
            <person name="Cheng J.X."/>
            <person name="Dai P.F."/>
            <person name="Guo W.B."/>
            <person name="Han X.H."/>
            <person name="Huang E.J."/>
            <person name="Li L.F."/>
            <person name="Wei W."/>
            <person name="Gao Y.C."/>
            <person name="Liu J.Z."/>
            <person name="Shao H.Z."/>
            <person name="Wang X."/>
            <person name="Wang C.C."/>
            <person name="Yang T.C."/>
            <person name="Huo Q.B."/>
            <person name="Li W."/>
            <person name="Chen H.Y."/>
            <person name="Chen S.E."/>
            <person name="Zhou L.G."/>
            <person name="Ni X.B."/>
            <person name="Tian J.H."/>
            <person name="Sheng Y."/>
            <person name="Liu T."/>
            <person name="Pan Y.S."/>
            <person name="Xia L.Y."/>
            <person name="Li J."/>
            <person name="Zhao F."/>
            <person name="Cao W.C."/>
        </authorList>
    </citation>
    <scope>NUCLEOTIDE SEQUENCE [LARGE SCALE GENOMIC DNA]</scope>
    <source>
        <strain evidence="1">Iper-2018</strain>
    </source>
</reference>
<keyword evidence="2" id="KW-1185">Reference proteome</keyword>
<protein>
    <submittedName>
        <fullName evidence="1">Uncharacterized protein</fullName>
    </submittedName>
</protein>
<sequence>MPGSAIGVKPPRRTLGAGTKPACVRACVCVFQFRPNGPTTRPKPRGKTAIRSTPRRNAPLASRRRGTAAAHVRMPGRGWLPTRAKVALSCPPLLLLLVRRKKDEGGLPPNGARRGVTVASEESATTPVGFPRHGVLRRNPTRVLQFV</sequence>
<proteinExistence type="predicted"/>
<name>A0AC60PUV1_IXOPE</name>
<comment type="caution">
    <text evidence="1">The sequence shown here is derived from an EMBL/GenBank/DDBJ whole genome shotgun (WGS) entry which is preliminary data.</text>
</comment>
<evidence type="ECO:0000313" key="1">
    <source>
        <dbReference type="EMBL" id="KAG0424953.1"/>
    </source>
</evidence>
<organism evidence="1 2">
    <name type="scientific">Ixodes persulcatus</name>
    <name type="common">Taiga tick</name>
    <dbReference type="NCBI Taxonomy" id="34615"/>
    <lineage>
        <taxon>Eukaryota</taxon>
        <taxon>Metazoa</taxon>
        <taxon>Ecdysozoa</taxon>
        <taxon>Arthropoda</taxon>
        <taxon>Chelicerata</taxon>
        <taxon>Arachnida</taxon>
        <taxon>Acari</taxon>
        <taxon>Parasitiformes</taxon>
        <taxon>Ixodida</taxon>
        <taxon>Ixodoidea</taxon>
        <taxon>Ixodidae</taxon>
        <taxon>Ixodinae</taxon>
        <taxon>Ixodes</taxon>
    </lineage>
</organism>
<gene>
    <name evidence="1" type="ORF">HPB47_027845</name>
</gene>
<accession>A0AC60PUV1</accession>
<dbReference type="Proteomes" id="UP000805193">
    <property type="component" value="Unassembled WGS sequence"/>
</dbReference>
<evidence type="ECO:0000313" key="2">
    <source>
        <dbReference type="Proteomes" id="UP000805193"/>
    </source>
</evidence>